<name>A0A4V3UZ44_9RHOB</name>
<organism evidence="1 2">
    <name type="scientific">Thalassobius vesicularis</name>
    <dbReference type="NCBI Taxonomy" id="1294297"/>
    <lineage>
        <taxon>Bacteria</taxon>
        <taxon>Pseudomonadati</taxon>
        <taxon>Pseudomonadota</taxon>
        <taxon>Alphaproteobacteria</taxon>
        <taxon>Rhodobacterales</taxon>
        <taxon>Roseobacteraceae</taxon>
        <taxon>Thalassovita</taxon>
    </lineage>
</organism>
<protein>
    <submittedName>
        <fullName evidence="1">Uncharacterized protein</fullName>
    </submittedName>
</protein>
<accession>A0A4V3UZ44</accession>
<gene>
    <name evidence="1" type="ORF">E7681_07580</name>
</gene>
<proteinExistence type="predicted"/>
<keyword evidence="2" id="KW-1185">Reference proteome</keyword>
<reference evidence="1 2" key="1">
    <citation type="submission" date="2019-04" db="EMBL/GenBank/DDBJ databases">
        <title>Draft genome sequence of Youngimonas vesicularis.</title>
        <authorList>
            <person name="Hameed A."/>
        </authorList>
    </citation>
    <scope>NUCLEOTIDE SEQUENCE [LARGE SCALE GENOMIC DNA]</scope>
    <source>
        <strain evidence="1 2">CC-AMW-E</strain>
    </source>
</reference>
<evidence type="ECO:0000313" key="1">
    <source>
        <dbReference type="EMBL" id="THD74812.1"/>
    </source>
</evidence>
<dbReference type="AlphaFoldDB" id="A0A4V3UZ44"/>
<dbReference type="Proteomes" id="UP000306113">
    <property type="component" value="Unassembled WGS sequence"/>
</dbReference>
<dbReference type="EMBL" id="SSMD01000003">
    <property type="protein sequence ID" value="THD74812.1"/>
    <property type="molecule type" value="Genomic_DNA"/>
</dbReference>
<dbReference type="OrthoDB" id="7778431at2"/>
<dbReference type="RefSeq" id="WP_136338667.1">
    <property type="nucleotide sequence ID" value="NZ_SSMD01000003.1"/>
</dbReference>
<comment type="caution">
    <text evidence="1">The sequence shown here is derived from an EMBL/GenBank/DDBJ whole genome shotgun (WGS) entry which is preliminary data.</text>
</comment>
<evidence type="ECO:0000313" key="2">
    <source>
        <dbReference type="Proteomes" id="UP000306113"/>
    </source>
</evidence>
<sequence length="89" mass="9984">MKNNPLDPKGLIRESYLIEGITPGECRSVFLDWALSLPAGTDSQKALAELHPLYAASHPDHPMTQVMADGLQQMMAPRRRGGWRSRERN</sequence>